<sequence>MLNKVQLFVFCLLILLSAAGCGTEKEINSRTKTTNKKEPSTNDIISMHGNVENLEALDEFIEEVNNNHPSSIRIVKYTIEGDPIYHELTYEKEKIQFQLDTTKDGYGPQEVTTETCKDLIRTQTKKELIYTLKNCTGEWNNFELLYVPYDVEK</sequence>
<dbReference type="AlphaFoldDB" id="A0A366XYM3"/>
<comment type="caution">
    <text evidence="2">The sequence shown here is derived from an EMBL/GenBank/DDBJ whole genome shotgun (WGS) entry which is preliminary data.</text>
</comment>
<proteinExistence type="predicted"/>
<organism evidence="2 3">
    <name type="scientific">Bacillus taeanensis</name>
    <dbReference type="NCBI Taxonomy" id="273032"/>
    <lineage>
        <taxon>Bacteria</taxon>
        <taxon>Bacillati</taxon>
        <taxon>Bacillota</taxon>
        <taxon>Bacilli</taxon>
        <taxon>Bacillales</taxon>
        <taxon>Bacillaceae</taxon>
        <taxon>Bacillus</taxon>
    </lineage>
</organism>
<name>A0A366XYM3_9BACI</name>
<dbReference type="InterPro" id="IPR025372">
    <property type="entry name" value="DUF4362"/>
</dbReference>
<protein>
    <recommendedName>
        <fullName evidence="4">DUF4362 domain-containing protein</fullName>
    </recommendedName>
</protein>
<dbReference type="EMBL" id="QOCW01000008">
    <property type="protein sequence ID" value="RBW69849.1"/>
    <property type="molecule type" value="Genomic_DNA"/>
</dbReference>
<gene>
    <name evidence="2" type="ORF">DS031_10000</name>
</gene>
<evidence type="ECO:0008006" key="4">
    <source>
        <dbReference type="Google" id="ProtNLM"/>
    </source>
</evidence>
<evidence type="ECO:0000313" key="3">
    <source>
        <dbReference type="Proteomes" id="UP000253314"/>
    </source>
</evidence>
<feature type="chain" id="PRO_5038967952" description="DUF4362 domain-containing protein" evidence="1">
    <location>
        <begin position="23"/>
        <end position="153"/>
    </location>
</feature>
<reference evidence="2 3" key="1">
    <citation type="submission" date="2018-07" db="EMBL/GenBank/DDBJ databases">
        <title>Lottiidibacillus patelloidae gen. nov., sp. nov., isolated from the intestinal tract of a marine limpet and the reclassification of B. taeanensis BH030017T, B. algicola KMM 3737T and B. hwajinpoensis SW-72T as genus Lottiidibacillus.</title>
        <authorList>
            <person name="Liu R."/>
            <person name="Huang Z."/>
        </authorList>
    </citation>
    <scope>NUCLEOTIDE SEQUENCE [LARGE SCALE GENOMIC DNA]</scope>
    <source>
        <strain evidence="2 3">BH030017</strain>
    </source>
</reference>
<dbReference type="RefSeq" id="WP_113805933.1">
    <property type="nucleotide sequence ID" value="NZ_QOCW01000008.1"/>
</dbReference>
<dbReference type="PROSITE" id="PS51257">
    <property type="entry name" value="PROKAR_LIPOPROTEIN"/>
    <property type="match status" value="1"/>
</dbReference>
<keyword evidence="3" id="KW-1185">Reference proteome</keyword>
<evidence type="ECO:0000256" key="1">
    <source>
        <dbReference type="SAM" id="SignalP"/>
    </source>
</evidence>
<dbReference type="Proteomes" id="UP000253314">
    <property type="component" value="Unassembled WGS sequence"/>
</dbReference>
<keyword evidence="1" id="KW-0732">Signal</keyword>
<feature type="signal peptide" evidence="1">
    <location>
        <begin position="1"/>
        <end position="22"/>
    </location>
</feature>
<accession>A0A366XYM3</accession>
<dbReference type="OrthoDB" id="1912370at2"/>
<evidence type="ECO:0000313" key="2">
    <source>
        <dbReference type="EMBL" id="RBW69849.1"/>
    </source>
</evidence>
<dbReference type="Pfam" id="PF14275">
    <property type="entry name" value="DUF4362"/>
    <property type="match status" value="1"/>
</dbReference>